<dbReference type="InterPro" id="IPR005950">
    <property type="entry name" value="ModA"/>
</dbReference>
<dbReference type="NCBIfam" id="TIGR01256">
    <property type="entry name" value="modA"/>
    <property type="match status" value="1"/>
</dbReference>
<dbReference type="PANTHER" id="PTHR30632:SF14">
    <property type="entry name" value="TUNGSTATE_MOLYBDATE_CHROMATE-BINDING PROTEIN MODA"/>
    <property type="match status" value="1"/>
</dbReference>
<dbReference type="GO" id="GO:0046872">
    <property type="term" value="F:metal ion binding"/>
    <property type="evidence" value="ECO:0007669"/>
    <property type="project" value="UniProtKB-KW"/>
</dbReference>
<gene>
    <name evidence="4" type="primary">modA</name>
    <name evidence="4" type="ORF">DCW74_03885</name>
</gene>
<dbReference type="EMBL" id="DNAN01000132">
    <property type="protein sequence ID" value="HAW74859.1"/>
    <property type="molecule type" value="Genomic_DNA"/>
</dbReference>
<dbReference type="AlphaFoldDB" id="A0A350P0P2"/>
<evidence type="ECO:0000256" key="2">
    <source>
        <dbReference type="ARBA" id="ARBA00022723"/>
    </source>
</evidence>
<feature type="non-terminal residue" evidence="4">
    <location>
        <position position="1"/>
    </location>
</feature>
<keyword evidence="2" id="KW-0479">Metal-binding</keyword>
<dbReference type="PANTHER" id="PTHR30632">
    <property type="entry name" value="MOLYBDATE-BINDING PERIPLASMIC PROTEIN"/>
    <property type="match status" value="1"/>
</dbReference>
<comment type="similarity">
    <text evidence="1">Belongs to the bacterial solute-binding protein ModA family.</text>
</comment>
<accession>A0A350P0P2</accession>
<evidence type="ECO:0000256" key="1">
    <source>
        <dbReference type="ARBA" id="ARBA00009175"/>
    </source>
</evidence>
<name>A0A350P0P2_9ALTE</name>
<protein>
    <submittedName>
        <fullName evidence="4">Molybdate ABC transporter substrate-binding protein</fullName>
    </submittedName>
</protein>
<dbReference type="Pfam" id="PF13531">
    <property type="entry name" value="SBP_bac_11"/>
    <property type="match status" value="1"/>
</dbReference>
<dbReference type="Gene3D" id="3.40.190.10">
    <property type="entry name" value="Periplasmic binding protein-like II"/>
    <property type="match status" value="2"/>
</dbReference>
<dbReference type="GO" id="GO:0030973">
    <property type="term" value="F:molybdate ion binding"/>
    <property type="evidence" value="ECO:0007669"/>
    <property type="project" value="TreeGrafter"/>
</dbReference>
<comment type="caution">
    <text evidence="4">The sequence shown here is derived from an EMBL/GenBank/DDBJ whole genome shotgun (WGS) entry which is preliminary data.</text>
</comment>
<evidence type="ECO:0000256" key="3">
    <source>
        <dbReference type="ARBA" id="ARBA00022729"/>
    </source>
</evidence>
<dbReference type="SUPFAM" id="SSF53850">
    <property type="entry name" value="Periplasmic binding protein-like II"/>
    <property type="match status" value="1"/>
</dbReference>
<reference evidence="4 5" key="1">
    <citation type="journal article" date="2018" name="Nat. Biotechnol.">
        <title>A standardized bacterial taxonomy based on genome phylogeny substantially revises the tree of life.</title>
        <authorList>
            <person name="Parks D.H."/>
            <person name="Chuvochina M."/>
            <person name="Waite D.W."/>
            <person name="Rinke C."/>
            <person name="Skarshewski A."/>
            <person name="Chaumeil P.A."/>
            <person name="Hugenholtz P."/>
        </authorList>
    </citation>
    <scope>NUCLEOTIDE SEQUENCE [LARGE SCALE GENOMIC DNA]</scope>
    <source>
        <strain evidence="4">UBA11978</strain>
    </source>
</reference>
<proteinExistence type="inferred from homology"/>
<organism evidence="4 5">
    <name type="scientific">Alteromonas australica</name>
    <dbReference type="NCBI Taxonomy" id="589873"/>
    <lineage>
        <taxon>Bacteria</taxon>
        <taxon>Pseudomonadati</taxon>
        <taxon>Pseudomonadota</taxon>
        <taxon>Gammaproteobacteria</taxon>
        <taxon>Alteromonadales</taxon>
        <taxon>Alteromonadaceae</taxon>
        <taxon>Alteromonas/Salinimonas group</taxon>
        <taxon>Alteromonas</taxon>
    </lineage>
</organism>
<dbReference type="GO" id="GO:0015689">
    <property type="term" value="P:molybdate ion transport"/>
    <property type="evidence" value="ECO:0007669"/>
    <property type="project" value="InterPro"/>
</dbReference>
<dbReference type="InterPro" id="IPR050682">
    <property type="entry name" value="ModA/WtpA"/>
</dbReference>
<dbReference type="Proteomes" id="UP000263517">
    <property type="component" value="Unassembled WGS sequence"/>
</dbReference>
<evidence type="ECO:0000313" key="4">
    <source>
        <dbReference type="EMBL" id="HAW74859.1"/>
    </source>
</evidence>
<sequence>IVDEYSHQTGEKLSITISSSGTLYAQIIHGANFDVFFSADTQRPRALIDAGRISESDVVPYAQGRLAFVTHDHAIIENGLTDENVNTLLEQHRLAIANPKLAPYGVAAQQALVNLGLWDDIKPSLVMGKNVQQTYQFFTTKNVGAALVAYSLVKNSAPSVLVPDNVYSPIVQSLAILTPHSQEKLDTHTKLDTHRSKHERVKAFVDYVLSVGVQDKLVELGYKPVLPVQGAISE</sequence>
<keyword evidence="3" id="KW-0732">Signal</keyword>
<evidence type="ECO:0000313" key="5">
    <source>
        <dbReference type="Proteomes" id="UP000263517"/>
    </source>
</evidence>